<reference evidence="2" key="1">
    <citation type="submission" date="2025-08" db="UniProtKB">
        <authorList>
            <consortium name="Ensembl"/>
        </authorList>
    </citation>
    <scope>IDENTIFICATION</scope>
</reference>
<keyword evidence="3" id="KW-1185">Reference proteome</keyword>
<evidence type="ECO:0000256" key="1">
    <source>
        <dbReference type="ARBA" id="ARBA00007623"/>
    </source>
</evidence>
<accession>A0A3B3CY23</accession>
<evidence type="ECO:0008006" key="4">
    <source>
        <dbReference type="Google" id="ProtNLM"/>
    </source>
</evidence>
<dbReference type="OMA" id="FGIVEWK"/>
<dbReference type="Proteomes" id="UP000261560">
    <property type="component" value="Unplaced"/>
</dbReference>
<sequence length="64" mass="7471">MSSSLVAFKNQNYAELKRDCIQRRKLFEDPEFPANDSSVFYEEKPFGIVEWKRPGVSASKKRSK</sequence>
<proteinExistence type="inferred from homology"/>
<dbReference type="Ensembl" id="ENSOMET00000014573.1">
    <property type="protein sequence ID" value="ENSOMEP00000022516.1"/>
    <property type="gene ID" value="ENSOMEG00000002090.1"/>
</dbReference>
<protein>
    <recommendedName>
        <fullName evidence="4">Calpain catalytic domain-containing protein</fullName>
    </recommendedName>
</protein>
<dbReference type="SUPFAM" id="SSF54001">
    <property type="entry name" value="Cysteine proteinases"/>
    <property type="match status" value="1"/>
</dbReference>
<dbReference type="InterPro" id="IPR022684">
    <property type="entry name" value="Calpain_cysteine_protease"/>
</dbReference>
<dbReference type="InterPro" id="IPR038765">
    <property type="entry name" value="Papain-like_cys_pep_sf"/>
</dbReference>
<organism evidence="2 3">
    <name type="scientific">Oryzias melastigma</name>
    <name type="common">Marine medaka</name>
    <dbReference type="NCBI Taxonomy" id="30732"/>
    <lineage>
        <taxon>Eukaryota</taxon>
        <taxon>Metazoa</taxon>
        <taxon>Chordata</taxon>
        <taxon>Craniata</taxon>
        <taxon>Vertebrata</taxon>
        <taxon>Euteleostomi</taxon>
        <taxon>Actinopterygii</taxon>
        <taxon>Neopterygii</taxon>
        <taxon>Teleostei</taxon>
        <taxon>Neoteleostei</taxon>
        <taxon>Acanthomorphata</taxon>
        <taxon>Ovalentaria</taxon>
        <taxon>Atherinomorphae</taxon>
        <taxon>Beloniformes</taxon>
        <taxon>Adrianichthyidae</taxon>
        <taxon>Oryziinae</taxon>
        <taxon>Oryzias</taxon>
    </lineage>
</organism>
<dbReference type="PRINTS" id="PR00704">
    <property type="entry name" value="CALPAIN"/>
</dbReference>
<dbReference type="GeneTree" id="ENSGT01030000235286"/>
<comment type="similarity">
    <text evidence="1">Belongs to the peptidase C2 family.</text>
</comment>
<dbReference type="AlphaFoldDB" id="A0A3B3CY23"/>
<evidence type="ECO:0000313" key="2">
    <source>
        <dbReference type="Ensembl" id="ENSOMEP00000022516.1"/>
    </source>
</evidence>
<dbReference type="GO" id="GO:0006508">
    <property type="term" value="P:proteolysis"/>
    <property type="evidence" value="ECO:0007669"/>
    <property type="project" value="InterPro"/>
</dbReference>
<dbReference type="PaxDb" id="30732-ENSOMEP00000022516"/>
<dbReference type="STRING" id="30732.ENSOMEP00000022516"/>
<reference evidence="2" key="2">
    <citation type="submission" date="2025-09" db="UniProtKB">
        <authorList>
            <consortium name="Ensembl"/>
        </authorList>
    </citation>
    <scope>IDENTIFICATION</scope>
</reference>
<dbReference type="GO" id="GO:0004198">
    <property type="term" value="F:calcium-dependent cysteine-type endopeptidase activity"/>
    <property type="evidence" value="ECO:0007669"/>
    <property type="project" value="InterPro"/>
</dbReference>
<name>A0A3B3CY23_ORYME</name>
<evidence type="ECO:0000313" key="3">
    <source>
        <dbReference type="Proteomes" id="UP000261560"/>
    </source>
</evidence>